<dbReference type="SUPFAM" id="SSF52047">
    <property type="entry name" value="RNI-like"/>
    <property type="match status" value="1"/>
</dbReference>
<evidence type="ECO:0000313" key="2">
    <source>
        <dbReference type="EMBL" id="RCV10353.1"/>
    </source>
</evidence>
<reference evidence="2" key="2">
    <citation type="submission" date="2015-07" db="EMBL/GenBank/DDBJ databases">
        <authorList>
            <person name="Noorani M."/>
        </authorList>
    </citation>
    <scope>NUCLEOTIDE SEQUENCE</scope>
    <source>
        <strain evidence="2">Yugu1</strain>
    </source>
</reference>
<feature type="non-terminal residue" evidence="2">
    <location>
        <position position="220"/>
    </location>
</feature>
<dbReference type="InterPro" id="IPR055302">
    <property type="entry name" value="F-box_dom-containing"/>
</dbReference>
<dbReference type="InterPro" id="IPR055411">
    <property type="entry name" value="LRR_FXL15/At3g58940/PEG3-like"/>
</dbReference>
<sequence length="220" mass="24546">MELLSRLDYQPGVNNNRDKSYNLLSRLLPTRDGARTQAVSRRWRPLWSDAPLNLQVDTSLSFSFPKRITLATKILSEHHGRGRCFALADFPAGDRFAEIDGWLNSGKLTSLGEIKLSLSLLDSPSWRHPLPPSAFRFASTLCVAEFGHCVFPGEGEMEQSLNFPHLKRLALCSVTIYEDALQHLLSGCAVLETLLLKHNFGFGCLRISSPTLKTISFSNS</sequence>
<protein>
    <recommendedName>
        <fullName evidence="1">F-box/LRR-repeat protein 15/At3g58940/PEG3-like LRR domain-containing protein</fullName>
    </recommendedName>
</protein>
<dbReference type="AlphaFoldDB" id="A0A368PXL6"/>
<dbReference type="EMBL" id="CM003529">
    <property type="protein sequence ID" value="RCV10353.1"/>
    <property type="molecule type" value="Genomic_DNA"/>
</dbReference>
<organism evidence="2">
    <name type="scientific">Setaria italica</name>
    <name type="common">Foxtail millet</name>
    <name type="synonym">Panicum italicum</name>
    <dbReference type="NCBI Taxonomy" id="4555"/>
    <lineage>
        <taxon>Eukaryota</taxon>
        <taxon>Viridiplantae</taxon>
        <taxon>Streptophyta</taxon>
        <taxon>Embryophyta</taxon>
        <taxon>Tracheophyta</taxon>
        <taxon>Spermatophyta</taxon>
        <taxon>Magnoliopsida</taxon>
        <taxon>Liliopsida</taxon>
        <taxon>Poales</taxon>
        <taxon>Poaceae</taxon>
        <taxon>PACMAD clade</taxon>
        <taxon>Panicoideae</taxon>
        <taxon>Panicodae</taxon>
        <taxon>Paniceae</taxon>
        <taxon>Cenchrinae</taxon>
        <taxon>Setaria</taxon>
    </lineage>
</organism>
<dbReference type="Pfam" id="PF24758">
    <property type="entry name" value="LRR_At5g56370"/>
    <property type="match status" value="1"/>
</dbReference>
<proteinExistence type="predicted"/>
<dbReference type="PANTHER" id="PTHR32141:SF160">
    <property type="entry name" value="F-BOX DOMAIN-CONTAINING PROTEIN"/>
    <property type="match status" value="1"/>
</dbReference>
<dbReference type="Gene3D" id="3.80.10.10">
    <property type="entry name" value="Ribonuclease Inhibitor"/>
    <property type="match status" value="1"/>
</dbReference>
<name>A0A368PXL6_SETIT</name>
<dbReference type="PANTHER" id="PTHR32141">
    <property type="match status" value="1"/>
</dbReference>
<accession>A0A368PXL6</accession>
<evidence type="ECO:0000259" key="1">
    <source>
        <dbReference type="Pfam" id="PF24758"/>
    </source>
</evidence>
<dbReference type="OrthoDB" id="584579at2759"/>
<gene>
    <name evidence="2" type="ORF">SETIT_2G105400v2</name>
</gene>
<reference evidence="2" key="1">
    <citation type="journal article" date="2012" name="Nat. Biotechnol.">
        <title>Reference genome sequence of the model plant Setaria.</title>
        <authorList>
            <person name="Bennetzen J.L."/>
            <person name="Schmutz J."/>
            <person name="Wang H."/>
            <person name="Percifield R."/>
            <person name="Hawkins J."/>
            <person name="Pontaroli A.C."/>
            <person name="Estep M."/>
            <person name="Feng L."/>
            <person name="Vaughn J.N."/>
            <person name="Grimwood J."/>
            <person name="Jenkins J."/>
            <person name="Barry K."/>
            <person name="Lindquist E."/>
            <person name="Hellsten U."/>
            <person name="Deshpande S."/>
            <person name="Wang X."/>
            <person name="Wu X."/>
            <person name="Mitros T."/>
            <person name="Triplett J."/>
            <person name="Yang X."/>
            <person name="Ye C.Y."/>
            <person name="Mauro-Herrera M."/>
            <person name="Wang L."/>
            <person name="Li P."/>
            <person name="Sharma M."/>
            <person name="Sharma R."/>
            <person name="Ronald P.C."/>
            <person name="Panaud O."/>
            <person name="Kellogg E.A."/>
            <person name="Brutnell T.P."/>
            <person name="Doust A.N."/>
            <person name="Tuskan G.A."/>
            <person name="Rokhsar D."/>
            <person name="Devos K.M."/>
        </authorList>
    </citation>
    <scope>NUCLEOTIDE SEQUENCE [LARGE SCALE GENOMIC DNA]</scope>
    <source>
        <strain evidence="2">Yugu1</strain>
    </source>
</reference>
<dbReference type="InterPro" id="IPR032675">
    <property type="entry name" value="LRR_dom_sf"/>
</dbReference>
<feature type="domain" description="F-box/LRR-repeat protein 15/At3g58940/PEG3-like LRR" evidence="1">
    <location>
        <begin position="99"/>
        <end position="219"/>
    </location>
</feature>